<feature type="transmembrane region" description="Helical" evidence="1">
    <location>
        <begin position="186"/>
        <end position="206"/>
    </location>
</feature>
<dbReference type="EMBL" id="CP036432">
    <property type="protein sequence ID" value="QDV81832.1"/>
    <property type="molecule type" value="Genomic_DNA"/>
</dbReference>
<feature type="transmembrane region" description="Helical" evidence="1">
    <location>
        <begin position="124"/>
        <end position="149"/>
    </location>
</feature>
<accession>A0ABX5XIN0</accession>
<evidence type="ECO:0000256" key="1">
    <source>
        <dbReference type="SAM" id="Phobius"/>
    </source>
</evidence>
<feature type="transmembrane region" description="Helical" evidence="1">
    <location>
        <begin position="99"/>
        <end position="118"/>
    </location>
</feature>
<feature type="transmembrane region" description="Helical" evidence="1">
    <location>
        <begin position="272"/>
        <end position="293"/>
    </location>
</feature>
<feature type="transmembrane region" description="Helical" evidence="1">
    <location>
        <begin position="161"/>
        <end position="180"/>
    </location>
</feature>
<feature type="transmembrane region" description="Helical" evidence="1">
    <location>
        <begin position="73"/>
        <end position="92"/>
    </location>
</feature>
<keyword evidence="3" id="KW-1185">Reference proteome</keyword>
<name>A0ABX5XIN0_9BACT</name>
<evidence type="ECO:0000313" key="2">
    <source>
        <dbReference type="EMBL" id="QDV81832.1"/>
    </source>
</evidence>
<evidence type="ECO:0000313" key="3">
    <source>
        <dbReference type="Proteomes" id="UP000318081"/>
    </source>
</evidence>
<gene>
    <name evidence="2" type="ORF">TBK1r_07540</name>
</gene>
<reference evidence="2 3" key="1">
    <citation type="submission" date="2019-02" db="EMBL/GenBank/DDBJ databases">
        <title>Deep-cultivation of Planctomycetes and their phenomic and genomic characterization uncovers novel biology.</title>
        <authorList>
            <person name="Wiegand S."/>
            <person name="Jogler M."/>
            <person name="Boedeker C."/>
            <person name="Pinto D."/>
            <person name="Vollmers J."/>
            <person name="Rivas-Marin E."/>
            <person name="Kohn T."/>
            <person name="Peeters S.H."/>
            <person name="Heuer A."/>
            <person name="Rast P."/>
            <person name="Oberbeckmann S."/>
            <person name="Bunk B."/>
            <person name="Jeske O."/>
            <person name="Meyerdierks A."/>
            <person name="Storesund J.E."/>
            <person name="Kallscheuer N."/>
            <person name="Luecker S."/>
            <person name="Lage O.M."/>
            <person name="Pohl T."/>
            <person name="Merkel B.J."/>
            <person name="Hornburger P."/>
            <person name="Mueller R.-W."/>
            <person name="Bruemmer F."/>
            <person name="Labrenz M."/>
            <person name="Spormann A.M."/>
            <person name="Op den Camp H."/>
            <person name="Overmann J."/>
            <person name="Amann R."/>
            <person name="Jetten M.S.M."/>
            <person name="Mascher T."/>
            <person name="Medema M.H."/>
            <person name="Devos D.P."/>
            <person name="Kaster A.-K."/>
            <person name="Ovreas L."/>
            <person name="Rohde M."/>
            <person name="Galperin M.Y."/>
            <person name="Jogler C."/>
        </authorList>
    </citation>
    <scope>NUCLEOTIDE SEQUENCE [LARGE SCALE GENOMIC DNA]</scope>
    <source>
        <strain evidence="2 3">TBK1r</strain>
    </source>
</reference>
<feature type="transmembrane region" description="Helical" evidence="1">
    <location>
        <begin position="35"/>
        <end position="53"/>
    </location>
</feature>
<protein>
    <submittedName>
        <fullName evidence="2">Uncharacterized protein</fullName>
    </submittedName>
</protein>
<sequence length="343" mass="35823">MPDPLLYVQATASAAVAAAAIVVVLLWLRRSPTVAWLNAACGIAVAAGLLVGLRVEDLHVAVPPSSGLDRLLLVVLPAALLIEGIAALPAVANRFAWGLRIGLILLTPRILLHGSVYVSDPESWTAWQAAISFGVCWAMLASCWGLMFALGSRRPGISIPLSLGLAIGSAAATVMMAGYLKGGEAAMPMVAALLGTATVVWVMAGGRRGASGEAPSGVPPVLIAVGVTGLFGVLFIGHFFGRVSGGRAVAICLAPLLCWVTEITPLKHQRPWIVGAIRLCLVAVPLVITLTLAKRDFDRDLAPLVVMELGKKIGPMAWGPFLLEGDWFFANPAERAVDRSPNA</sequence>
<dbReference type="RefSeq" id="WP_145207574.1">
    <property type="nucleotide sequence ID" value="NZ_CP036432.1"/>
</dbReference>
<keyword evidence="1" id="KW-0472">Membrane</keyword>
<dbReference type="Proteomes" id="UP000318081">
    <property type="component" value="Chromosome"/>
</dbReference>
<keyword evidence="1" id="KW-0812">Transmembrane</keyword>
<keyword evidence="1" id="KW-1133">Transmembrane helix</keyword>
<feature type="transmembrane region" description="Helical" evidence="1">
    <location>
        <begin position="218"/>
        <end position="240"/>
    </location>
</feature>
<feature type="transmembrane region" description="Helical" evidence="1">
    <location>
        <begin position="6"/>
        <end position="28"/>
    </location>
</feature>
<organism evidence="2 3">
    <name type="scientific">Stieleria magnilauensis</name>
    <dbReference type="NCBI Taxonomy" id="2527963"/>
    <lineage>
        <taxon>Bacteria</taxon>
        <taxon>Pseudomonadati</taxon>
        <taxon>Planctomycetota</taxon>
        <taxon>Planctomycetia</taxon>
        <taxon>Pirellulales</taxon>
        <taxon>Pirellulaceae</taxon>
        <taxon>Stieleria</taxon>
    </lineage>
</organism>
<proteinExistence type="predicted"/>